<dbReference type="InterPro" id="IPR012332">
    <property type="entry name" value="Autotransporter_pectin_lyase_C"/>
</dbReference>
<evidence type="ECO:0000256" key="1">
    <source>
        <dbReference type="SAM" id="MobiDB-lite"/>
    </source>
</evidence>
<dbReference type="Proteomes" id="UP000183975">
    <property type="component" value="Unassembled WGS sequence"/>
</dbReference>
<dbReference type="AlphaFoldDB" id="A0A1M7BGG1"/>
<feature type="region of interest" description="Disordered" evidence="1">
    <location>
        <begin position="1"/>
        <end position="45"/>
    </location>
</feature>
<reference evidence="2 3" key="1">
    <citation type="submission" date="2016-11" db="EMBL/GenBank/DDBJ databases">
        <authorList>
            <person name="Jaros S."/>
            <person name="Januszkiewicz K."/>
            <person name="Wedrychowicz H."/>
        </authorList>
    </citation>
    <scope>NUCLEOTIDE SEQUENCE [LARGE SCALE GENOMIC DNA]</scope>
    <source>
        <strain evidence="2 3">DSM 14214</strain>
    </source>
</reference>
<evidence type="ECO:0000313" key="2">
    <source>
        <dbReference type="EMBL" id="SHL54013.1"/>
    </source>
</evidence>
<gene>
    <name evidence="2" type="ORF">SAMN02745138_03563</name>
</gene>
<keyword evidence="3" id="KW-1185">Reference proteome</keyword>
<dbReference type="Gene3D" id="2.160.20.20">
    <property type="match status" value="1"/>
</dbReference>
<accession>A0A1M7BGG1</accession>
<proteinExistence type="predicted"/>
<dbReference type="EMBL" id="FRAH01000132">
    <property type="protein sequence ID" value="SHL54013.1"/>
    <property type="molecule type" value="Genomic_DNA"/>
</dbReference>
<sequence length="933" mass="99626">MTEQESVHEDGCTLAPDHEGDCVTAPAEKTEDEQPEREHEDGCILPSDHEGECEVEEMPLRAPKAGDTLTVGENGDYDSLAAAVAEANKSQETDITIELLNDIDATECARITDEAEVHKNITINGNGNTITRGEDFKTIQDDARSTYNPAMIEVTAPQGKGVTLRLENIFLDDAGKHEGEVFAQAISGDVPEGEVKDNVKYVQDAIVAGYGNGNDTAEIILGEGAVLKNFGGMSAVRVTGGATLTMESGSKICDDTVTDRIKGDTGSNGSAGAVWVQGTHVDMEKDAKIYDVTGRAFYVDGGSADIDGIISNIKADKDMWQGNTGIAVHGRGDSDIVLKADCQVKDFNVNASQGSVVGMYGSDLDMKDGATIDNIKGISAVYMDDFNNDYQHKALINGTVSNVENNPVMRSWYGHIEIGLTGVVKDCVSEDGWKDGQVLYTNNGSRYTIRGHIINNKGTAIYIANQSGGRPEVVMEEGAVISGTKSAALLGSGVAVRVNNGSLFTMNGGTIEKNNVGVEVTGKTEYKGVQFIMNGGTISNNTSGVKYTVTGESIVQLNGGTISDNGTSYQISATGGSAKDANENIFIASDVLQGKKSVYLSFGTITLDDTYPAVSLGQPNSTLKNSVQGAATAKGQEKNEVWQIAGSGLWFRTQESSDFHFTVNRPYSVYKGIGLYVAYVPVSEDGTTVTSDVTFVELENKENIDITLNGLTPGQAYALYFVTTGVYYLTVTPADLTIYMGGEDGYEGTVVDDEGHIKTSNSLPEPGFIFDLPKGITDAGKITFKESDSGKTWTVEPYDGVSDHVYKLVPATNQDPVRVEFTKADGSKVISDQFNVGEALNQTLDMSIYKGDVGDIRVWVDNVEKTGVQIKNQTGKLHVRGTTSQVEYADISEQPTLSEGKPAVTAEAGTKFTINEGDVLASEEGIALLFERV</sequence>
<feature type="compositionally biased region" description="Basic and acidic residues" evidence="1">
    <location>
        <begin position="1"/>
        <end position="21"/>
    </location>
</feature>
<name>A0A1M7BGG1_9FIRM</name>
<organism evidence="2 3">
    <name type="scientific">Anaerotignum lactatifermentans DSM 14214</name>
    <dbReference type="NCBI Taxonomy" id="1121323"/>
    <lineage>
        <taxon>Bacteria</taxon>
        <taxon>Bacillati</taxon>
        <taxon>Bacillota</taxon>
        <taxon>Clostridia</taxon>
        <taxon>Lachnospirales</taxon>
        <taxon>Anaerotignaceae</taxon>
        <taxon>Anaerotignum</taxon>
    </lineage>
</organism>
<protein>
    <submittedName>
        <fullName evidence="2">Uncharacterized protein</fullName>
    </submittedName>
</protein>
<evidence type="ECO:0000313" key="3">
    <source>
        <dbReference type="Proteomes" id="UP000183975"/>
    </source>
</evidence>
<feature type="compositionally biased region" description="Basic and acidic residues" evidence="1">
    <location>
        <begin position="36"/>
        <end position="45"/>
    </location>
</feature>